<sequence>MNIFLEKFKNKSNAELQQILDNSGQYSDQALEAARELLGNEAREPKQSVDTAVSKLIFPTDEDELPQLRYVGYACLAVGLFTLTSNWVVGLVVIVVSLSLILVFRPVQRKLDIRKRTVSNMSTFSKEVESFDRVEKLELSSTQVSQRVSSRGSSSVIRYELYRAFLISGGQRILLGESKKREELLTKLNQLAVIEKVEVNEEK</sequence>
<evidence type="ECO:0000313" key="2">
    <source>
        <dbReference type="EMBL" id="MCV9387175.1"/>
    </source>
</evidence>
<protein>
    <submittedName>
        <fullName evidence="2">Uncharacterized protein</fullName>
    </submittedName>
</protein>
<gene>
    <name evidence="2" type="ORF">N7U62_10905</name>
</gene>
<organism evidence="2 3">
    <name type="scientific">Reichenbachiella ulvae</name>
    <dbReference type="NCBI Taxonomy" id="2980104"/>
    <lineage>
        <taxon>Bacteria</taxon>
        <taxon>Pseudomonadati</taxon>
        <taxon>Bacteroidota</taxon>
        <taxon>Cytophagia</taxon>
        <taxon>Cytophagales</taxon>
        <taxon>Reichenbachiellaceae</taxon>
        <taxon>Reichenbachiella</taxon>
    </lineage>
</organism>
<name>A0ABT3CTZ0_9BACT</name>
<feature type="transmembrane region" description="Helical" evidence="1">
    <location>
        <begin position="71"/>
        <end position="104"/>
    </location>
</feature>
<keyword evidence="3" id="KW-1185">Reference proteome</keyword>
<dbReference type="Proteomes" id="UP001300692">
    <property type="component" value="Unassembled WGS sequence"/>
</dbReference>
<accession>A0ABT3CTZ0</accession>
<evidence type="ECO:0000313" key="3">
    <source>
        <dbReference type="Proteomes" id="UP001300692"/>
    </source>
</evidence>
<keyword evidence="1" id="KW-0472">Membrane</keyword>
<dbReference type="EMBL" id="JAOYOD010000001">
    <property type="protein sequence ID" value="MCV9387175.1"/>
    <property type="molecule type" value="Genomic_DNA"/>
</dbReference>
<keyword evidence="1" id="KW-1133">Transmembrane helix</keyword>
<keyword evidence="1" id="KW-0812">Transmembrane</keyword>
<dbReference type="RefSeq" id="WP_264138002.1">
    <property type="nucleotide sequence ID" value="NZ_JAOYOD010000001.1"/>
</dbReference>
<reference evidence="2 3" key="1">
    <citation type="submission" date="2022-10" db="EMBL/GenBank/DDBJ databases">
        <title>Comparative genomics and taxonomic characterization of three novel marine species of genus Reichenbachiella exhibiting antioxidant and polysaccharide degradation activities.</title>
        <authorList>
            <person name="Muhammad N."/>
            <person name="Lee Y.-J."/>
            <person name="Ko J."/>
            <person name="Kim S.-G."/>
        </authorList>
    </citation>
    <scope>NUCLEOTIDE SEQUENCE [LARGE SCALE GENOMIC DNA]</scope>
    <source>
        <strain evidence="2 3">ABR2-5</strain>
    </source>
</reference>
<comment type="caution">
    <text evidence="2">The sequence shown here is derived from an EMBL/GenBank/DDBJ whole genome shotgun (WGS) entry which is preliminary data.</text>
</comment>
<proteinExistence type="predicted"/>
<evidence type="ECO:0000256" key="1">
    <source>
        <dbReference type="SAM" id="Phobius"/>
    </source>
</evidence>